<protein>
    <submittedName>
        <fullName evidence="5">Transcriptional regulator</fullName>
    </submittedName>
</protein>
<dbReference type="EMBL" id="LT546645">
    <property type="protein sequence ID" value="SAI69551.1"/>
    <property type="molecule type" value="Genomic_DNA"/>
</dbReference>
<dbReference type="GO" id="GO:0043565">
    <property type="term" value="F:sequence-specific DNA binding"/>
    <property type="evidence" value="ECO:0007669"/>
    <property type="project" value="InterPro"/>
</dbReference>
<reference evidence="5 6" key="1">
    <citation type="submission" date="2016-04" db="EMBL/GenBank/DDBJ databases">
        <authorList>
            <consortium name="Pathogen Informatics"/>
        </authorList>
    </citation>
    <scope>NUCLEOTIDE SEQUENCE [LARGE SCALE GENOMIC DNA]</scope>
    <source>
        <strain evidence="5 6">H044680328</strain>
    </source>
</reference>
<dbReference type="PROSITE" id="PS01124">
    <property type="entry name" value="HTH_ARAC_FAMILY_2"/>
    <property type="match status" value="1"/>
</dbReference>
<dbReference type="InterPro" id="IPR037923">
    <property type="entry name" value="HTH-like"/>
</dbReference>
<dbReference type="AlphaFoldDB" id="A0A157PDY3"/>
<dbReference type="InterPro" id="IPR018060">
    <property type="entry name" value="HTH_AraC"/>
</dbReference>
<dbReference type="PROSITE" id="PS00041">
    <property type="entry name" value="HTH_ARAC_FAMILY_1"/>
    <property type="match status" value="1"/>
</dbReference>
<keyword evidence="1" id="KW-0805">Transcription regulation</keyword>
<sequence length="314" mass="34511">MELSTSPPLPAQLSIADLHGFGERFGIDYHFPRQSAAARHAVVLRGSVQELMLPSGLHATHSRLDVLRPYETRSTGHTNCFLLVVLQGSVQLEIAARQYQAQAGTALIARLDSDTALRAFHGCGQHLQTLTLALDSRLGADAARWHDIALPARPLCHCWPVPAALLQSLRHWQARQTSGGPAQRLMLEGLALQLLAHGLQAAWPAEPASLSPGERERLEAIRFQLDHAPAQAYTVEQLADLAAMSVSSFRSKFRALFGAPVFHYLREQRLTLASHYLQQGYSVQQAAHLSGYGHATNFATAFRKRYGTSPSRHT</sequence>
<dbReference type="InterPro" id="IPR053142">
    <property type="entry name" value="PchR_regulatory_protein"/>
</dbReference>
<dbReference type="PANTHER" id="PTHR47893:SF1">
    <property type="entry name" value="REGULATORY PROTEIN PCHR"/>
    <property type="match status" value="1"/>
</dbReference>
<evidence type="ECO:0000256" key="3">
    <source>
        <dbReference type="ARBA" id="ARBA00023163"/>
    </source>
</evidence>
<gene>
    <name evidence="5" type="primary">alcR_2</name>
    <name evidence="5" type="ORF">SAMEA3906487_01835</name>
</gene>
<evidence type="ECO:0000259" key="4">
    <source>
        <dbReference type="PROSITE" id="PS01124"/>
    </source>
</evidence>
<dbReference type="Proteomes" id="UP000076825">
    <property type="component" value="Chromosome 1"/>
</dbReference>
<dbReference type="GO" id="GO:0003700">
    <property type="term" value="F:DNA-binding transcription factor activity"/>
    <property type="evidence" value="ECO:0007669"/>
    <property type="project" value="InterPro"/>
</dbReference>
<dbReference type="KEGG" id="btrm:SAMEA390648701835"/>
<dbReference type="Pfam" id="PF12833">
    <property type="entry name" value="HTH_18"/>
    <property type="match status" value="1"/>
</dbReference>
<dbReference type="PATRIC" id="fig|123899.6.peg.1821"/>
<dbReference type="STRING" id="123899.SAMEA3906487_01835"/>
<dbReference type="RefSeq" id="WP_063491827.1">
    <property type="nucleotide sequence ID" value="NZ_CP016340.1"/>
</dbReference>
<dbReference type="eggNOG" id="COG2207">
    <property type="taxonomic scope" value="Bacteria"/>
</dbReference>
<evidence type="ECO:0000313" key="6">
    <source>
        <dbReference type="Proteomes" id="UP000076825"/>
    </source>
</evidence>
<evidence type="ECO:0000313" key="5">
    <source>
        <dbReference type="EMBL" id="SAI69551.1"/>
    </source>
</evidence>
<dbReference type="OrthoDB" id="8766450at2"/>
<accession>A0A157PDY3</accession>
<proteinExistence type="predicted"/>
<keyword evidence="2" id="KW-0238">DNA-binding</keyword>
<keyword evidence="3" id="KW-0804">Transcription</keyword>
<dbReference type="SUPFAM" id="SSF51215">
    <property type="entry name" value="Regulatory protein AraC"/>
    <property type="match status" value="1"/>
</dbReference>
<dbReference type="SUPFAM" id="SSF46689">
    <property type="entry name" value="Homeodomain-like"/>
    <property type="match status" value="2"/>
</dbReference>
<dbReference type="PANTHER" id="PTHR47893">
    <property type="entry name" value="REGULATORY PROTEIN PCHR"/>
    <property type="match status" value="1"/>
</dbReference>
<keyword evidence="6" id="KW-1185">Reference proteome</keyword>
<feature type="domain" description="HTH araC/xylS-type" evidence="4">
    <location>
        <begin position="219"/>
        <end position="314"/>
    </location>
</feature>
<organism evidence="5 6">
    <name type="scientific">Bordetella trematum</name>
    <dbReference type="NCBI Taxonomy" id="123899"/>
    <lineage>
        <taxon>Bacteria</taxon>
        <taxon>Pseudomonadati</taxon>
        <taxon>Pseudomonadota</taxon>
        <taxon>Betaproteobacteria</taxon>
        <taxon>Burkholderiales</taxon>
        <taxon>Alcaligenaceae</taxon>
        <taxon>Bordetella</taxon>
    </lineage>
</organism>
<dbReference type="GeneID" id="56590884"/>
<evidence type="ECO:0000256" key="1">
    <source>
        <dbReference type="ARBA" id="ARBA00023015"/>
    </source>
</evidence>
<dbReference type="SMART" id="SM00342">
    <property type="entry name" value="HTH_ARAC"/>
    <property type="match status" value="1"/>
</dbReference>
<evidence type="ECO:0000256" key="2">
    <source>
        <dbReference type="ARBA" id="ARBA00023125"/>
    </source>
</evidence>
<name>A0A157PDY3_9BORD</name>
<dbReference type="Gene3D" id="1.10.10.60">
    <property type="entry name" value="Homeodomain-like"/>
    <property type="match status" value="1"/>
</dbReference>
<dbReference type="InterPro" id="IPR018062">
    <property type="entry name" value="HTH_AraC-typ_CS"/>
</dbReference>
<dbReference type="InterPro" id="IPR009057">
    <property type="entry name" value="Homeodomain-like_sf"/>
</dbReference>